<name>A0A7X3G3W7_9BURK</name>
<keyword evidence="1" id="KW-0001">2Fe-2S</keyword>
<dbReference type="PANTHER" id="PTHR40261:SF1">
    <property type="entry name" value="RIESKE DOMAIN-CONTAINING PROTEIN"/>
    <property type="match status" value="1"/>
</dbReference>
<gene>
    <name evidence="6" type="ORF">GPY61_24210</name>
</gene>
<keyword evidence="4" id="KW-0411">Iron-sulfur</keyword>
<dbReference type="GO" id="GO:0046872">
    <property type="term" value="F:metal ion binding"/>
    <property type="evidence" value="ECO:0007669"/>
    <property type="project" value="UniProtKB-KW"/>
</dbReference>
<dbReference type="AlphaFoldDB" id="A0A7X3G3W7"/>
<accession>A0A7X3G3W7</accession>
<dbReference type="InterPro" id="IPR036922">
    <property type="entry name" value="Rieske_2Fe-2S_sf"/>
</dbReference>
<dbReference type="PANTHER" id="PTHR40261">
    <property type="match status" value="1"/>
</dbReference>
<dbReference type="Proteomes" id="UP000443353">
    <property type="component" value="Unassembled WGS sequence"/>
</dbReference>
<sequence length="132" mass="14591">MSDTEDVYICDSAAVEDGGKGVRFPVLAFGDDATGFVVRFGGRIYAYLNRCAHVPVELDWFKGEFFESSKLYLMCSTHGAIYLPESGACAGGPCRGGKLRPITVREADNRIYWQPDQHVRPPTAGLHDSQMR</sequence>
<dbReference type="RefSeq" id="WP_160410150.1">
    <property type="nucleotide sequence ID" value="NZ_WSES01000008.1"/>
</dbReference>
<evidence type="ECO:0000313" key="6">
    <source>
        <dbReference type="EMBL" id="MVW63028.1"/>
    </source>
</evidence>
<dbReference type="InterPro" id="IPR017941">
    <property type="entry name" value="Rieske_2Fe-2S"/>
</dbReference>
<dbReference type="Gene3D" id="2.102.10.10">
    <property type="entry name" value="Rieske [2Fe-2S] iron-sulphur domain"/>
    <property type="match status" value="1"/>
</dbReference>
<dbReference type="SUPFAM" id="SSF50022">
    <property type="entry name" value="ISP domain"/>
    <property type="match status" value="1"/>
</dbReference>
<dbReference type="GO" id="GO:0051537">
    <property type="term" value="F:2 iron, 2 sulfur cluster binding"/>
    <property type="evidence" value="ECO:0007669"/>
    <property type="project" value="UniProtKB-KW"/>
</dbReference>
<reference evidence="6 7" key="1">
    <citation type="submission" date="2019-12" db="EMBL/GenBank/DDBJ databases">
        <authorList>
            <person name="Li C."/>
            <person name="Zhao J."/>
        </authorList>
    </citation>
    <scope>NUCLEOTIDE SEQUENCE [LARGE SCALE GENOMIC DNA]</scope>
    <source>
        <strain evidence="6 7">NEAU-DD11</strain>
    </source>
</reference>
<evidence type="ECO:0000313" key="7">
    <source>
        <dbReference type="Proteomes" id="UP000443353"/>
    </source>
</evidence>
<proteinExistence type="predicted"/>
<keyword evidence="2" id="KW-0479">Metal-binding</keyword>
<feature type="domain" description="Rieske" evidence="5">
    <location>
        <begin position="7"/>
        <end position="113"/>
    </location>
</feature>
<dbReference type="EMBL" id="WSES01000008">
    <property type="protein sequence ID" value="MVW63028.1"/>
    <property type="molecule type" value="Genomic_DNA"/>
</dbReference>
<keyword evidence="3" id="KW-0408">Iron</keyword>
<comment type="caution">
    <text evidence="6">The sequence shown here is derived from an EMBL/GenBank/DDBJ whole genome shotgun (WGS) entry which is preliminary data.</text>
</comment>
<dbReference type="CDD" id="cd03467">
    <property type="entry name" value="Rieske"/>
    <property type="match status" value="1"/>
</dbReference>
<dbReference type="Pfam" id="PF00355">
    <property type="entry name" value="Rieske"/>
    <property type="match status" value="1"/>
</dbReference>
<evidence type="ECO:0000256" key="3">
    <source>
        <dbReference type="ARBA" id="ARBA00023004"/>
    </source>
</evidence>
<evidence type="ECO:0000256" key="1">
    <source>
        <dbReference type="ARBA" id="ARBA00022714"/>
    </source>
</evidence>
<organism evidence="6 7">
    <name type="scientific">Massilia cellulosiltytica</name>
    <dbReference type="NCBI Taxonomy" id="2683234"/>
    <lineage>
        <taxon>Bacteria</taxon>
        <taxon>Pseudomonadati</taxon>
        <taxon>Pseudomonadota</taxon>
        <taxon>Betaproteobacteria</taxon>
        <taxon>Burkholderiales</taxon>
        <taxon>Oxalobacteraceae</taxon>
        <taxon>Telluria group</taxon>
        <taxon>Massilia</taxon>
    </lineage>
</organism>
<keyword evidence="7" id="KW-1185">Reference proteome</keyword>
<dbReference type="PROSITE" id="PS51296">
    <property type="entry name" value="RIESKE"/>
    <property type="match status" value="1"/>
</dbReference>
<evidence type="ECO:0000256" key="2">
    <source>
        <dbReference type="ARBA" id="ARBA00022723"/>
    </source>
</evidence>
<evidence type="ECO:0000259" key="5">
    <source>
        <dbReference type="PROSITE" id="PS51296"/>
    </source>
</evidence>
<protein>
    <submittedName>
        <fullName evidence="6">Rieske 2Fe-2S domain-containing protein</fullName>
    </submittedName>
</protein>
<evidence type="ECO:0000256" key="4">
    <source>
        <dbReference type="ARBA" id="ARBA00023014"/>
    </source>
</evidence>